<evidence type="ECO:0000313" key="4">
    <source>
        <dbReference type="EMBL" id="MCY1718789.1"/>
    </source>
</evidence>
<keyword evidence="5" id="KW-1185">Reference proteome</keyword>
<feature type="domain" description="Glycosyl hydrolase family 95 N-terminal" evidence="1">
    <location>
        <begin position="30"/>
        <end position="181"/>
    </location>
</feature>
<gene>
    <name evidence="4" type="ORF">OU798_00440</name>
</gene>
<dbReference type="InterPro" id="IPR012341">
    <property type="entry name" value="6hp_glycosidase-like_sf"/>
</dbReference>
<dbReference type="InterPro" id="IPR049053">
    <property type="entry name" value="AFCA-like_C"/>
</dbReference>
<dbReference type="EMBL" id="JAPOHD010000002">
    <property type="protein sequence ID" value="MCY1718789.1"/>
    <property type="molecule type" value="Genomic_DNA"/>
</dbReference>
<sequence>MRLTLITLFIFLLFSCNQKTEINLFEGESLVFNELATTWDEAMPLGNGMVGNLVWQKNDKLRFSLDRADLWDLRPMENLKFDNWKFQDVYRHWKNDTYREVQNQFDMPYGLLPAPSKIPGGALEFDISQLGKVKSVVLDIEKAVCIVEWESGTKLTTFVHAKNPVGWYKFENLEKPVNVELISPAYNRPNEEGITDQSRTALNKLGYEQGEIIVGENSLQYNQKGWGDFSYQISTQWDESENGLTGCWSVSSDNNSSENKQLASEVVKNEIAAGFKASLKTHELWWGNYWAKSAISVPDSVLQRQYYLEMYKFGSAARADAPPISLQSVWTADHGKLPPWKGDFHHDLNTQLSYWPSYAGNYLQLEEGFINWLWKCRPAFKNYTTNYFGVNGLNVPGVSTLEGEPMGGWIQYAFGQGVGAWLGHHFYLHWKYSMDRNFLETRAYPWVKDVAVFLEEISVIDDSGKRKLKISSSPEIYNNSRKAWFSETTNFDLALIRWNFEKAAELASELGLKDEAAHWNKILAEWPALAVDEETGLEFAPGFPYNESHRHFSHQMAYHPLGLLDFSKGKADQKIIENTITNLEKQGPDYWTGYSYSWMGNLYARAFQGEKAADVLRIFANCFCLKNSFHVNGDQCKEGHSKFTYRPFTLEGNFAFASALQEMLIQSHTGVVKLFPAIPASWDNVSFDNLRTYGAFLVTAEKKEGAVAYMKVKSEKGGVFKILNPFNGKEPKIEGTEFKLDGDIITFEMNPGQELELR</sequence>
<evidence type="ECO:0000259" key="1">
    <source>
        <dbReference type="Pfam" id="PF14498"/>
    </source>
</evidence>
<evidence type="ECO:0000313" key="5">
    <source>
        <dbReference type="Proteomes" id="UP001145087"/>
    </source>
</evidence>
<keyword evidence="4" id="KW-0378">Hydrolase</keyword>
<comment type="caution">
    <text evidence="4">The sequence shown here is derived from an EMBL/GenBank/DDBJ whole genome shotgun (WGS) entry which is preliminary data.</text>
</comment>
<dbReference type="SUPFAM" id="SSF48208">
    <property type="entry name" value="Six-hairpin glycosidases"/>
    <property type="match status" value="1"/>
</dbReference>
<feature type="domain" description="Alpha fucosidase A-like C-terminal" evidence="2">
    <location>
        <begin position="666"/>
        <end position="754"/>
    </location>
</feature>
<dbReference type="Gene3D" id="1.50.10.10">
    <property type="match status" value="1"/>
</dbReference>
<feature type="domain" description="Glycosyl hydrolase family 95 catalytic" evidence="3">
    <location>
        <begin position="310"/>
        <end position="664"/>
    </location>
</feature>
<dbReference type="Pfam" id="PF21307">
    <property type="entry name" value="Glyco_hydro_95_C"/>
    <property type="match status" value="1"/>
</dbReference>
<evidence type="ECO:0000259" key="2">
    <source>
        <dbReference type="Pfam" id="PF21307"/>
    </source>
</evidence>
<dbReference type="InterPro" id="IPR008928">
    <property type="entry name" value="6-hairpin_glycosidase_sf"/>
</dbReference>
<organism evidence="4 5">
    <name type="scientific">Draconibacterium aestuarii</name>
    <dbReference type="NCBI Taxonomy" id="2998507"/>
    <lineage>
        <taxon>Bacteria</taxon>
        <taxon>Pseudomonadati</taxon>
        <taxon>Bacteroidota</taxon>
        <taxon>Bacteroidia</taxon>
        <taxon>Marinilabiliales</taxon>
        <taxon>Prolixibacteraceae</taxon>
        <taxon>Draconibacterium</taxon>
    </lineage>
</organism>
<name>A0A9X3F1E6_9BACT</name>
<accession>A0A9X3F1E6</accession>
<dbReference type="GO" id="GO:0004560">
    <property type="term" value="F:alpha-L-fucosidase activity"/>
    <property type="evidence" value="ECO:0007669"/>
    <property type="project" value="TreeGrafter"/>
</dbReference>
<dbReference type="InterPro" id="IPR027414">
    <property type="entry name" value="GH95_N_dom"/>
</dbReference>
<dbReference type="PANTHER" id="PTHR31084">
    <property type="entry name" value="ALPHA-L-FUCOSIDASE 2"/>
    <property type="match status" value="1"/>
</dbReference>
<dbReference type="Pfam" id="PF14498">
    <property type="entry name" value="Glyco_hyd_65N_2"/>
    <property type="match status" value="1"/>
</dbReference>
<dbReference type="Pfam" id="PF22124">
    <property type="entry name" value="Glyco_hydro_95_cat"/>
    <property type="match status" value="1"/>
</dbReference>
<proteinExistence type="predicted"/>
<dbReference type="PANTHER" id="PTHR31084:SF0">
    <property type="entry name" value="ALPHA-L-FUCOSIDASE 2"/>
    <property type="match status" value="1"/>
</dbReference>
<dbReference type="PROSITE" id="PS51257">
    <property type="entry name" value="PROKAR_LIPOPROTEIN"/>
    <property type="match status" value="1"/>
</dbReference>
<dbReference type="GO" id="GO:0005975">
    <property type="term" value="P:carbohydrate metabolic process"/>
    <property type="evidence" value="ECO:0007669"/>
    <property type="project" value="InterPro"/>
</dbReference>
<protein>
    <submittedName>
        <fullName evidence="4">Glycoside hydrolase N-terminal domain-containing protein</fullName>
    </submittedName>
</protein>
<reference evidence="4" key="1">
    <citation type="submission" date="2022-11" db="EMBL/GenBank/DDBJ databases">
        <title>Marilongibacter aestuarii gen. nov., sp. nov., isolated from tidal flat sediment.</title>
        <authorList>
            <person name="Jiayan W."/>
        </authorList>
    </citation>
    <scope>NUCLEOTIDE SEQUENCE</scope>
    <source>
        <strain evidence="4">Z1-6</strain>
    </source>
</reference>
<dbReference type="RefSeq" id="WP_343331128.1">
    <property type="nucleotide sequence ID" value="NZ_JAPOHD010000002.1"/>
</dbReference>
<dbReference type="AlphaFoldDB" id="A0A9X3F1E6"/>
<dbReference type="Proteomes" id="UP001145087">
    <property type="component" value="Unassembled WGS sequence"/>
</dbReference>
<evidence type="ECO:0000259" key="3">
    <source>
        <dbReference type="Pfam" id="PF22124"/>
    </source>
</evidence>
<dbReference type="InterPro" id="IPR054363">
    <property type="entry name" value="GH95_cat"/>
</dbReference>